<dbReference type="GO" id="GO:0005886">
    <property type="term" value="C:plasma membrane"/>
    <property type="evidence" value="ECO:0007669"/>
    <property type="project" value="TreeGrafter"/>
</dbReference>
<dbReference type="InterPro" id="IPR050133">
    <property type="entry name" value="NqrDE/RnfAE_oxidrdctase"/>
</dbReference>
<organism evidence="8 9">
    <name type="scientific">Collinsella intestinalis</name>
    <dbReference type="NCBI Taxonomy" id="147207"/>
    <lineage>
        <taxon>Bacteria</taxon>
        <taxon>Bacillati</taxon>
        <taxon>Actinomycetota</taxon>
        <taxon>Coriobacteriia</taxon>
        <taxon>Coriobacteriales</taxon>
        <taxon>Coriobacteriaceae</taxon>
        <taxon>Collinsella</taxon>
    </lineage>
</organism>
<keyword evidence="2" id="KW-0813">Transport</keyword>
<feature type="transmembrane region" description="Helical" evidence="7">
    <location>
        <begin position="6"/>
        <end position="31"/>
    </location>
</feature>
<gene>
    <name evidence="8" type="ORF">DW787_04320</name>
</gene>
<keyword evidence="4" id="KW-1278">Translocase</keyword>
<accession>A0A414FYY1</accession>
<dbReference type="Pfam" id="PF02508">
    <property type="entry name" value="Rnf-Nqr"/>
    <property type="match status" value="1"/>
</dbReference>
<feature type="transmembrane region" description="Helical" evidence="7">
    <location>
        <begin position="70"/>
        <end position="91"/>
    </location>
</feature>
<dbReference type="InterPro" id="IPR003667">
    <property type="entry name" value="NqrDE/RnfAE"/>
</dbReference>
<evidence type="ECO:0000256" key="5">
    <source>
        <dbReference type="ARBA" id="ARBA00022989"/>
    </source>
</evidence>
<sequence length="198" mass="20348">MAFLNALFTAALDNNLVFAQLIGMVSVILVAARPQDSWRFGTMIAIATAAAGALGWPLYTQLLQPWGVTFLAPLAYVLVSWTAIVVTATVLGSGKTAAERERLLRVCPIVACNAAVLAVALGNAAVAETLTWDVALGASVGAGLGVLLAVVLFAFVRSRIDERLVPAALRGLPITLVTASLMALAFTGVAGIAGGLFA</sequence>
<keyword evidence="3 7" id="KW-0812">Transmembrane</keyword>
<dbReference type="PANTHER" id="PTHR30335">
    <property type="entry name" value="INTEGRAL MEMBRANE PROTEIN OF SOXR-REDUCING COMPLEX"/>
    <property type="match status" value="1"/>
</dbReference>
<dbReference type="Proteomes" id="UP000286050">
    <property type="component" value="Unassembled WGS sequence"/>
</dbReference>
<feature type="transmembrane region" description="Helical" evidence="7">
    <location>
        <begin position="176"/>
        <end position="197"/>
    </location>
</feature>
<dbReference type="EMBL" id="QSJI01000002">
    <property type="protein sequence ID" value="RHD56761.1"/>
    <property type="molecule type" value="Genomic_DNA"/>
</dbReference>
<comment type="caution">
    <text evidence="8">The sequence shown here is derived from an EMBL/GenBank/DDBJ whole genome shotgun (WGS) entry which is preliminary data.</text>
</comment>
<dbReference type="GO" id="GO:0012505">
    <property type="term" value="C:endomembrane system"/>
    <property type="evidence" value="ECO:0007669"/>
    <property type="project" value="UniProtKB-SubCell"/>
</dbReference>
<evidence type="ECO:0000256" key="6">
    <source>
        <dbReference type="ARBA" id="ARBA00023136"/>
    </source>
</evidence>
<evidence type="ECO:0000313" key="8">
    <source>
        <dbReference type="EMBL" id="RHD56761.1"/>
    </source>
</evidence>
<evidence type="ECO:0000256" key="4">
    <source>
        <dbReference type="ARBA" id="ARBA00022967"/>
    </source>
</evidence>
<evidence type="ECO:0000256" key="7">
    <source>
        <dbReference type="SAM" id="Phobius"/>
    </source>
</evidence>
<evidence type="ECO:0008006" key="10">
    <source>
        <dbReference type="Google" id="ProtNLM"/>
    </source>
</evidence>
<dbReference type="PANTHER" id="PTHR30335:SF0">
    <property type="entry name" value="ION-TRANSLOCATING OXIDOREDUCTASE COMPLEX SUBUNIT A"/>
    <property type="match status" value="1"/>
</dbReference>
<reference evidence="8 9" key="1">
    <citation type="submission" date="2018-08" db="EMBL/GenBank/DDBJ databases">
        <title>A genome reference for cultivated species of the human gut microbiota.</title>
        <authorList>
            <person name="Zou Y."/>
            <person name="Xue W."/>
            <person name="Luo G."/>
        </authorList>
    </citation>
    <scope>NUCLEOTIDE SEQUENCE [LARGE SCALE GENOMIC DNA]</scope>
    <source>
        <strain evidence="8 9">AM30-5LB</strain>
    </source>
</reference>
<comment type="subcellular location">
    <subcellularLocation>
        <location evidence="1">Endomembrane system</location>
        <topology evidence="1">Multi-pass membrane protein</topology>
    </subcellularLocation>
</comment>
<keyword evidence="5 7" id="KW-1133">Transmembrane helix</keyword>
<feature type="transmembrane region" description="Helical" evidence="7">
    <location>
        <begin position="103"/>
        <end position="122"/>
    </location>
</feature>
<evidence type="ECO:0000256" key="3">
    <source>
        <dbReference type="ARBA" id="ARBA00022692"/>
    </source>
</evidence>
<dbReference type="AlphaFoldDB" id="A0A414FYY1"/>
<proteinExistence type="predicted"/>
<evidence type="ECO:0000256" key="1">
    <source>
        <dbReference type="ARBA" id="ARBA00004127"/>
    </source>
</evidence>
<name>A0A414FYY1_9ACTN</name>
<keyword evidence="6 7" id="KW-0472">Membrane</keyword>
<dbReference type="RefSeq" id="WP_118271757.1">
    <property type="nucleotide sequence ID" value="NZ_QSJI01000002.1"/>
</dbReference>
<feature type="transmembrane region" description="Helical" evidence="7">
    <location>
        <begin position="134"/>
        <end position="156"/>
    </location>
</feature>
<protein>
    <recommendedName>
        <fullName evidence="10">Electron transport complex protein RnfA</fullName>
    </recommendedName>
</protein>
<evidence type="ECO:0000313" key="9">
    <source>
        <dbReference type="Proteomes" id="UP000286050"/>
    </source>
</evidence>
<feature type="transmembrane region" description="Helical" evidence="7">
    <location>
        <begin position="38"/>
        <end position="58"/>
    </location>
</feature>
<evidence type="ECO:0000256" key="2">
    <source>
        <dbReference type="ARBA" id="ARBA00022448"/>
    </source>
</evidence>